<dbReference type="SUPFAM" id="SSF54292">
    <property type="entry name" value="2Fe-2S ferredoxin-like"/>
    <property type="match status" value="1"/>
</dbReference>
<keyword evidence="5 11" id="KW-0150">Chloroplast</keyword>
<dbReference type="GO" id="GO:0046872">
    <property type="term" value="F:metal ion binding"/>
    <property type="evidence" value="ECO:0007669"/>
    <property type="project" value="UniProtKB-KW"/>
</dbReference>
<dbReference type="GO" id="GO:0051537">
    <property type="term" value="F:2 iron, 2 sulfur cluster binding"/>
    <property type="evidence" value="ECO:0007669"/>
    <property type="project" value="UniProtKB-KW"/>
</dbReference>
<dbReference type="PROSITE" id="PS51085">
    <property type="entry name" value="2FE2S_FER_2"/>
    <property type="match status" value="1"/>
</dbReference>
<comment type="similarity">
    <text evidence="3 11">Belongs to the 2Fe2S plant-type ferredoxin family.</text>
</comment>
<dbReference type="PANTHER" id="PTHR43112:SF3">
    <property type="entry name" value="FERREDOXIN-2, CHLOROPLASTIC"/>
    <property type="match status" value="1"/>
</dbReference>
<dbReference type="Proteomes" id="UP000289340">
    <property type="component" value="Chromosome 12"/>
</dbReference>
<reference evidence="13 14" key="1">
    <citation type="submission" date="2018-09" db="EMBL/GenBank/DDBJ databases">
        <title>A high-quality reference genome of wild soybean provides a powerful tool to mine soybean genomes.</title>
        <authorList>
            <person name="Xie M."/>
            <person name="Chung C.Y.L."/>
            <person name="Li M.-W."/>
            <person name="Wong F.-L."/>
            <person name="Chan T.-F."/>
            <person name="Lam H.-M."/>
        </authorList>
    </citation>
    <scope>NUCLEOTIDE SEQUENCE [LARGE SCALE GENOMIC DNA]</scope>
    <source>
        <strain evidence="14">cv. W05</strain>
        <tissue evidence="13">Hypocotyl of etiolated seedlings</tissue>
    </source>
</reference>
<comment type="function">
    <text evidence="1 11">Ferredoxins are iron-sulfur proteins that transfer electrons in a wide variety of metabolic reactions.</text>
</comment>
<evidence type="ECO:0000256" key="1">
    <source>
        <dbReference type="ARBA" id="ARBA00003532"/>
    </source>
</evidence>
<evidence type="ECO:0000256" key="7">
    <source>
        <dbReference type="ARBA" id="ARBA00022723"/>
    </source>
</evidence>
<dbReference type="CDD" id="cd00207">
    <property type="entry name" value="fer2"/>
    <property type="match status" value="1"/>
</dbReference>
<dbReference type="InterPro" id="IPR006058">
    <property type="entry name" value="2Fe2S_fd_BS"/>
</dbReference>
<name>A0A445HRE7_GLYSO</name>
<sequence length="147" mass="15591">MATTPGLCGSVLLSTSFLRKQAMASVNMRMLKANAGVFGLKGGRGGRVSAMASYNVKLITPEGEQEFECPDDVFILEKAEEFGIDLPYSCKAGACSSCAGKVVSGKVDQSDGSYLDDTQIGNGFVLTCVAYPTSDVVIQTHQEDELF</sequence>
<dbReference type="EMBL" id="QZWG01000012">
    <property type="protein sequence ID" value="RZB76252.1"/>
    <property type="molecule type" value="Genomic_DNA"/>
</dbReference>
<evidence type="ECO:0000256" key="9">
    <source>
        <dbReference type="ARBA" id="ARBA00023004"/>
    </source>
</evidence>
<dbReference type="InterPro" id="IPR001041">
    <property type="entry name" value="2Fe-2S_ferredoxin-type"/>
</dbReference>
<evidence type="ECO:0000256" key="11">
    <source>
        <dbReference type="RuleBase" id="RU364001"/>
    </source>
</evidence>
<keyword evidence="4 11" id="KW-0813">Transport</keyword>
<keyword evidence="7 11" id="KW-0479">Metal-binding</keyword>
<evidence type="ECO:0000256" key="2">
    <source>
        <dbReference type="ARBA" id="ARBA00004229"/>
    </source>
</evidence>
<organism evidence="13 14">
    <name type="scientific">Glycine soja</name>
    <name type="common">Wild soybean</name>
    <dbReference type="NCBI Taxonomy" id="3848"/>
    <lineage>
        <taxon>Eukaryota</taxon>
        <taxon>Viridiplantae</taxon>
        <taxon>Streptophyta</taxon>
        <taxon>Embryophyta</taxon>
        <taxon>Tracheophyta</taxon>
        <taxon>Spermatophyta</taxon>
        <taxon>Magnoliopsida</taxon>
        <taxon>eudicotyledons</taxon>
        <taxon>Gunneridae</taxon>
        <taxon>Pentapetalae</taxon>
        <taxon>rosids</taxon>
        <taxon>fabids</taxon>
        <taxon>Fabales</taxon>
        <taxon>Fabaceae</taxon>
        <taxon>Papilionoideae</taxon>
        <taxon>50 kb inversion clade</taxon>
        <taxon>NPAAA clade</taxon>
        <taxon>indigoferoid/millettioid clade</taxon>
        <taxon>Phaseoleae</taxon>
        <taxon>Glycine</taxon>
        <taxon>Glycine subgen. Soja</taxon>
    </lineage>
</organism>
<evidence type="ECO:0000259" key="12">
    <source>
        <dbReference type="PROSITE" id="PS51085"/>
    </source>
</evidence>
<dbReference type="AlphaFoldDB" id="A0A445HRE7"/>
<evidence type="ECO:0000256" key="6">
    <source>
        <dbReference type="ARBA" id="ARBA00022714"/>
    </source>
</evidence>
<proteinExistence type="inferred from homology"/>
<keyword evidence="10 11" id="KW-0411">Iron-sulfur</keyword>
<dbReference type="Gramene" id="XM_028337032.1">
    <property type="protein sequence ID" value="XP_028192833.1"/>
    <property type="gene ID" value="LOC114378440"/>
</dbReference>
<keyword evidence="11" id="KW-0934">Plastid</keyword>
<dbReference type="PROSITE" id="PS00197">
    <property type="entry name" value="2FE2S_FER_1"/>
    <property type="match status" value="1"/>
</dbReference>
<evidence type="ECO:0000256" key="4">
    <source>
        <dbReference type="ARBA" id="ARBA00022448"/>
    </source>
</evidence>
<dbReference type="FunFam" id="3.10.20.30:FF:000014">
    <property type="entry name" value="Ferredoxin"/>
    <property type="match status" value="1"/>
</dbReference>
<dbReference type="InterPro" id="IPR012675">
    <property type="entry name" value="Beta-grasp_dom_sf"/>
</dbReference>
<feature type="domain" description="2Fe-2S ferredoxin-type" evidence="12">
    <location>
        <begin position="54"/>
        <end position="144"/>
    </location>
</feature>
<keyword evidence="6 11" id="KW-0001">2Fe-2S</keyword>
<dbReference type="Pfam" id="PF00111">
    <property type="entry name" value="Fer2"/>
    <property type="match status" value="1"/>
</dbReference>
<dbReference type="InterPro" id="IPR036010">
    <property type="entry name" value="2Fe-2S_ferredoxin-like_sf"/>
</dbReference>
<dbReference type="Gene3D" id="3.10.20.30">
    <property type="match status" value="1"/>
</dbReference>
<comment type="subcellular location">
    <subcellularLocation>
        <location evidence="2 11">Plastid</location>
        <location evidence="2 11">Chloroplast</location>
    </subcellularLocation>
</comment>
<dbReference type="PANTHER" id="PTHR43112">
    <property type="entry name" value="FERREDOXIN"/>
    <property type="match status" value="1"/>
</dbReference>
<evidence type="ECO:0000313" key="13">
    <source>
        <dbReference type="EMBL" id="RZB76252.1"/>
    </source>
</evidence>
<dbReference type="NCBIfam" id="TIGR02008">
    <property type="entry name" value="fdx_plant"/>
    <property type="match status" value="1"/>
</dbReference>
<protein>
    <recommendedName>
        <fullName evidence="11">Ferredoxin</fullName>
    </recommendedName>
</protein>
<dbReference type="GO" id="GO:0009055">
    <property type="term" value="F:electron transfer activity"/>
    <property type="evidence" value="ECO:0007669"/>
    <property type="project" value="InterPro"/>
</dbReference>
<evidence type="ECO:0000256" key="3">
    <source>
        <dbReference type="ARBA" id="ARBA00007874"/>
    </source>
</evidence>
<evidence type="ECO:0000256" key="8">
    <source>
        <dbReference type="ARBA" id="ARBA00022982"/>
    </source>
</evidence>
<accession>A0A445HRE7</accession>
<evidence type="ECO:0000313" key="14">
    <source>
        <dbReference type="Proteomes" id="UP000289340"/>
    </source>
</evidence>
<keyword evidence="8 11" id="KW-0249">Electron transport</keyword>
<gene>
    <name evidence="13" type="ORF">D0Y65_034654</name>
</gene>
<comment type="cofactor">
    <cofactor evidence="11">
        <name>[2Fe-2S] cluster</name>
        <dbReference type="ChEBI" id="CHEBI:190135"/>
    </cofactor>
    <text evidence="11">Binds 1 [2Fe-2S] cluster.</text>
</comment>
<comment type="caution">
    <text evidence="13">The sequence shown here is derived from an EMBL/GenBank/DDBJ whole genome shotgun (WGS) entry which is preliminary data.</text>
</comment>
<evidence type="ECO:0000256" key="10">
    <source>
        <dbReference type="ARBA" id="ARBA00023014"/>
    </source>
</evidence>
<dbReference type="GO" id="GO:0009570">
    <property type="term" value="C:chloroplast stroma"/>
    <property type="evidence" value="ECO:0007669"/>
    <property type="project" value="TreeGrafter"/>
</dbReference>
<dbReference type="SMR" id="A0A445HRE7"/>
<evidence type="ECO:0000256" key="5">
    <source>
        <dbReference type="ARBA" id="ARBA00022528"/>
    </source>
</evidence>
<dbReference type="InterPro" id="IPR010241">
    <property type="entry name" value="Fd_pln"/>
</dbReference>
<keyword evidence="14" id="KW-1185">Reference proteome</keyword>
<dbReference type="GO" id="GO:0022900">
    <property type="term" value="P:electron transport chain"/>
    <property type="evidence" value="ECO:0007669"/>
    <property type="project" value="InterPro"/>
</dbReference>
<keyword evidence="9 11" id="KW-0408">Iron</keyword>